<evidence type="ECO:0000256" key="1">
    <source>
        <dbReference type="ARBA" id="ARBA00022679"/>
    </source>
</evidence>
<dbReference type="GO" id="GO:0016757">
    <property type="term" value="F:glycosyltransferase activity"/>
    <property type="evidence" value="ECO:0007669"/>
    <property type="project" value="InterPro"/>
</dbReference>
<evidence type="ECO:0000313" key="3">
    <source>
        <dbReference type="EMBL" id="KXA14054.1"/>
    </source>
</evidence>
<dbReference type="SUPFAM" id="SSF53756">
    <property type="entry name" value="UDP-Glycosyltransferase/glycogen phosphorylase"/>
    <property type="match status" value="1"/>
</dbReference>
<dbReference type="RefSeq" id="WP_010679925.1">
    <property type="nucleotide sequence ID" value="NZ_KQ956548.1"/>
</dbReference>
<dbReference type="CDD" id="cd03811">
    <property type="entry name" value="GT4_GT28_WabH-like"/>
    <property type="match status" value="1"/>
</dbReference>
<dbReference type="Pfam" id="PF00534">
    <property type="entry name" value="Glycos_transf_1"/>
    <property type="match status" value="1"/>
</dbReference>
<dbReference type="PANTHER" id="PTHR46401">
    <property type="entry name" value="GLYCOSYLTRANSFERASE WBBK-RELATED"/>
    <property type="match status" value="1"/>
</dbReference>
<keyword evidence="1 3" id="KW-0808">Transferase</keyword>
<comment type="caution">
    <text evidence="3">The sequence shown here is derived from an EMBL/GenBank/DDBJ whole genome shotgun (WGS) entry which is preliminary data.</text>
</comment>
<dbReference type="PANTHER" id="PTHR46401:SF2">
    <property type="entry name" value="GLYCOSYLTRANSFERASE WBBK-RELATED"/>
    <property type="match status" value="1"/>
</dbReference>
<dbReference type="Gene3D" id="3.40.50.2000">
    <property type="entry name" value="Glycogen Phosphorylase B"/>
    <property type="match status" value="2"/>
</dbReference>
<sequence>MKKIKVLFRSGSLRMGGLERVLVEVLQNINKTDLDIHLLIDDETEEDIFRKDIPLDIPYHFLKSNQFMKQLELVRKEKNKSILSKLKYNLYMHKARKLCKLETLKYISQQGPFNVLIDFDAGATRYMENIPIPHKIVWIHNSIPRLLKKESKIKHFGKRLEKYTKIVAICDDMKEELQHLYPNIAHKITRIYNPFNFDRIEELQQDTSSLTEEQKTLLKNEYCVMVSRLSCIQKDYNTLLKAFQKVKNKGISDFLYIIGDGPDKEKIQKMIQNLNLEDSVFLLGLMKNPYVWMKHSKLLVHASKYEGFGLVLVEALTCGRMVISSDCPTGPREILNEESCGKLVPVGDDTTLADALISFLSDKTARQEKEEHVRSSRNRFHRDTIIREYENLIFSVLGEENI</sequence>
<dbReference type="AlphaFoldDB" id="A0A133NCQ5"/>
<dbReference type="EMBL" id="LRPX01000056">
    <property type="protein sequence ID" value="KXA14054.1"/>
    <property type="molecule type" value="Genomic_DNA"/>
</dbReference>
<name>A0A133NCQ5_9FUSO</name>
<keyword evidence="4" id="KW-1185">Reference proteome</keyword>
<feature type="domain" description="Glycosyl transferase family 1" evidence="2">
    <location>
        <begin position="218"/>
        <end position="368"/>
    </location>
</feature>
<dbReference type="PATRIC" id="fig|134605.3.peg.1138"/>
<dbReference type="Proteomes" id="UP000070617">
    <property type="component" value="Unassembled WGS sequence"/>
</dbReference>
<evidence type="ECO:0000259" key="2">
    <source>
        <dbReference type="Pfam" id="PF00534"/>
    </source>
</evidence>
<evidence type="ECO:0000313" key="4">
    <source>
        <dbReference type="Proteomes" id="UP000070617"/>
    </source>
</evidence>
<dbReference type="GO" id="GO:0009103">
    <property type="term" value="P:lipopolysaccharide biosynthetic process"/>
    <property type="evidence" value="ECO:0007669"/>
    <property type="project" value="TreeGrafter"/>
</dbReference>
<accession>A0A133NCQ5</accession>
<protein>
    <submittedName>
        <fullName evidence="3">Glycosyltransferase, group 1 family protein</fullName>
    </submittedName>
</protein>
<proteinExistence type="predicted"/>
<dbReference type="STRING" id="134605.HMPREF3206_01154"/>
<reference evidence="4" key="1">
    <citation type="submission" date="2016-01" db="EMBL/GenBank/DDBJ databases">
        <authorList>
            <person name="Mitreva M."/>
            <person name="Pepin K.H."/>
            <person name="Mihindukulasuriya K.A."/>
            <person name="Fulton R."/>
            <person name="Fronick C."/>
            <person name="O'Laughlin M."/>
            <person name="Miner T."/>
            <person name="Herter B."/>
            <person name="Rosa B.A."/>
            <person name="Cordes M."/>
            <person name="Tomlinson C."/>
            <person name="Wollam A."/>
            <person name="Palsikar V.B."/>
            <person name="Mardis E.R."/>
            <person name="Wilson R.K."/>
        </authorList>
    </citation>
    <scope>NUCLEOTIDE SEQUENCE [LARGE SCALE GENOMIC DNA]</scope>
    <source>
        <strain evidence="4">CMW8396</strain>
    </source>
</reference>
<organism evidence="3 4">
    <name type="scientific">Fusobacterium equinum</name>
    <dbReference type="NCBI Taxonomy" id="134605"/>
    <lineage>
        <taxon>Bacteria</taxon>
        <taxon>Fusobacteriati</taxon>
        <taxon>Fusobacteriota</taxon>
        <taxon>Fusobacteriia</taxon>
        <taxon>Fusobacteriales</taxon>
        <taxon>Fusobacteriaceae</taxon>
        <taxon>Fusobacterium</taxon>
    </lineage>
</organism>
<dbReference type="InterPro" id="IPR001296">
    <property type="entry name" value="Glyco_trans_1"/>
</dbReference>
<gene>
    <name evidence="3" type="ORF">HMPREF3206_01154</name>
</gene>